<dbReference type="PATRIC" id="fig|1140003.3.peg.1204"/>
<dbReference type="GO" id="GO:0140359">
    <property type="term" value="F:ABC-type transporter activity"/>
    <property type="evidence" value="ECO:0007669"/>
    <property type="project" value="InterPro"/>
</dbReference>
<accession>S0NQE6</accession>
<gene>
    <name evidence="7" type="ORF">I573_01432</name>
</gene>
<organism evidence="7 8">
    <name type="scientific">Enterococcus sulfureus ATCC 49903</name>
    <dbReference type="NCBI Taxonomy" id="1140003"/>
    <lineage>
        <taxon>Bacteria</taxon>
        <taxon>Bacillati</taxon>
        <taxon>Bacillota</taxon>
        <taxon>Bacilli</taxon>
        <taxon>Lactobacillales</taxon>
        <taxon>Enterococcaceae</taxon>
        <taxon>Enterococcus</taxon>
    </lineage>
</organism>
<keyword evidence="4 5" id="KW-0472">Membrane</keyword>
<dbReference type="SUPFAM" id="SSF101967">
    <property type="entry name" value="Adhesin YadA, collagen-binding domain"/>
    <property type="match status" value="1"/>
</dbReference>
<dbReference type="RefSeq" id="WP_016185700.1">
    <property type="nucleotide sequence ID" value="NZ_ASWO01000005.1"/>
</dbReference>
<dbReference type="NCBIfam" id="TIGR03061">
    <property type="entry name" value="pip_yhgE_Nterm"/>
    <property type="match status" value="1"/>
</dbReference>
<dbReference type="InterPro" id="IPR013525">
    <property type="entry name" value="ABC2_TM"/>
</dbReference>
<dbReference type="Proteomes" id="UP000015961">
    <property type="component" value="Unassembled WGS sequence"/>
</dbReference>
<dbReference type="PANTHER" id="PTHR43077:SF5">
    <property type="entry name" value="PHAGE INFECTION PROTEIN"/>
    <property type="match status" value="1"/>
</dbReference>
<dbReference type="Gene3D" id="3.40.1710.10">
    <property type="entry name" value="abc type-2 transporter like domain"/>
    <property type="match status" value="1"/>
</dbReference>
<feature type="transmembrane region" description="Helical" evidence="5">
    <location>
        <begin position="666"/>
        <end position="686"/>
    </location>
</feature>
<dbReference type="InterPro" id="IPR017501">
    <property type="entry name" value="Phage_infect_YhgE_C"/>
</dbReference>
<feature type="transmembrane region" description="Helical" evidence="5">
    <location>
        <begin position="15"/>
        <end position="38"/>
    </location>
</feature>
<evidence type="ECO:0000313" key="7">
    <source>
        <dbReference type="EMBL" id="EOT83707.1"/>
    </source>
</evidence>
<feature type="transmembrane region" description="Helical" evidence="5">
    <location>
        <begin position="736"/>
        <end position="760"/>
    </location>
</feature>
<dbReference type="eggNOG" id="COG1511">
    <property type="taxonomic scope" value="Bacteria"/>
</dbReference>
<evidence type="ECO:0000256" key="2">
    <source>
        <dbReference type="ARBA" id="ARBA00022692"/>
    </source>
</evidence>
<evidence type="ECO:0000256" key="4">
    <source>
        <dbReference type="ARBA" id="ARBA00023136"/>
    </source>
</evidence>
<dbReference type="AlphaFoldDB" id="S0NQE6"/>
<evidence type="ECO:0000313" key="8">
    <source>
        <dbReference type="Proteomes" id="UP000015961"/>
    </source>
</evidence>
<dbReference type="InterPro" id="IPR017500">
    <property type="entry name" value="Phage_infect_YhgE_N"/>
</dbReference>
<dbReference type="GO" id="GO:0016020">
    <property type="term" value="C:membrane"/>
    <property type="evidence" value="ECO:0007669"/>
    <property type="project" value="UniProtKB-SubCell"/>
</dbReference>
<dbReference type="NCBIfam" id="TIGR03062">
    <property type="entry name" value="pip_yhgE_Cterm"/>
    <property type="match status" value="1"/>
</dbReference>
<evidence type="ECO:0000256" key="1">
    <source>
        <dbReference type="ARBA" id="ARBA00004141"/>
    </source>
</evidence>
<dbReference type="Pfam" id="PF12698">
    <property type="entry name" value="ABC2_membrane_3"/>
    <property type="match status" value="2"/>
</dbReference>
<dbReference type="InterPro" id="IPR023908">
    <property type="entry name" value="xxxLxxG_rpt"/>
</dbReference>
<comment type="subcellular location">
    <subcellularLocation>
        <location evidence="1">Membrane</location>
        <topology evidence="1">Multi-pass membrane protein</topology>
    </subcellularLocation>
</comment>
<dbReference type="Gene3D" id="1.20.5.1230">
    <property type="entry name" value="Apolipoprotein A-I"/>
    <property type="match status" value="1"/>
</dbReference>
<reference evidence="7 8" key="1">
    <citation type="submission" date="2013-03" db="EMBL/GenBank/DDBJ databases">
        <title>The Genome Sequence of Enterococcus sulfureus ATCC_49903 (PacBio/Illumina hybrid assembly).</title>
        <authorList>
            <consortium name="The Broad Institute Genomics Platform"/>
            <consortium name="The Broad Institute Genome Sequencing Center for Infectious Disease"/>
            <person name="Earl A."/>
            <person name="Russ C."/>
            <person name="Gilmore M."/>
            <person name="Surin D."/>
            <person name="Walker B."/>
            <person name="Young S."/>
            <person name="Zeng Q."/>
            <person name="Gargeya S."/>
            <person name="Fitzgerald M."/>
            <person name="Haas B."/>
            <person name="Abouelleil A."/>
            <person name="Allen A.W."/>
            <person name="Alvarado L."/>
            <person name="Arachchi H.M."/>
            <person name="Berlin A.M."/>
            <person name="Chapman S.B."/>
            <person name="Gainer-Dewar J."/>
            <person name="Goldberg J."/>
            <person name="Griggs A."/>
            <person name="Gujja S."/>
            <person name="Hansen M."/>
            <person name="Howarth C."/>
            <person name="Imamovic A."/>
            <person name="Ireland A."/>
            <person name="Larimer J."/>
            <person name="McCowan C."/>
            <person name="Murphy C."/>
            <person name="Pearson M."/>
            <person name="Poon T.W."/>
            <person name="Priest M."/>
            <person name="Roberts A."/>
            <person name="Saif S."/>
            <person name="Shea T."/>
            <person name="Sisk P."/>
            <person name="Sykes S."/>
            <person name="Wortman J."/>
            <person name="Nusbaum C."/>
            <person name="Birren B."/>
        </authorList>
    </citation>
    <scope>NUCLEOTIDE SEQUENCE [LARGE SCALE GENOMIC DNA]</scope>
    <source>
        <strain evidence="7 8">ATCC 49903</strain>
    </source>
</reference>
<keyword evidence="3 5" id="KW-1133">Transmembrane helix</keyword>
<dbReference type="OrthoDB" id="9811483at2"/>
<feature type="transmembrane region" description="Helical" evidence="5">
    <location>
        <begin position="767"/>
        <end position="785"/>
    </location>
</feature>
<feature type="transmembrane region" description="Helical" evidence="5">
    <location>
        <begin position="824"/>
        <end position="844"/>
    </location>
</feature>
<dbReference type="Gene3D" id="1.10.287.950">
    <property type="entry name" value="Methyl-accepting chemotaxis protein"/>
    <property type="match status" value="1"/>
</dbReference>
<dbReference type="SUPFAM" id="SSF58113">
    <property type="entry name" value="Apolipoprotein A-I"/>
    <property type="match status" value="1"/>
</dbReference>
<feature type="domain" description="ABC-2 type transporter transmembrane" evidence="6">
    <location>
        <begin position="541"/>
        <end position="840"/>
    </location>
</feature>
<dbReference type="PANTHER" id="PTHR43077">
    <property type="entry name" value="TRANSPORT PERMEASE YVFS-RELATED"/>
    <property type="match status" value="1"/>
</dbReference>
<evidence type="ECO:0000256" key="3">
    <source>
        <dbReference type="ARBA" id="ARBA00022989"/>
    </source>
</evidence>
<dbReference type="InterPro" id="IPR011049">
    <property type="entry name" value="Serralysin-like_metalloprot_C"/>
</dbReference>
<proteinExistence type="predicted"/>
<dbReference type="EMBL" id="ASWO01000005">
    <property type="protein sequence ID" value="EOT83707.1"/>
    <property type="molecule type" value="Genomic_DNA"/>
</dbReference>
<keyword evidence="2 5" id="KW-0812">Transmembrane</keyword>
<keyword evidence="8" id="KW-1185">Reference proteome</keyword>
<protein>
    <recommendedName>
        <fullName evidence="6">ABC-2 type transporter transmembrane domain-containing protein</fullName>
    </recommendedName>
</protein>
<evidence type="ECO:0000259" key="6">
    <source>
        <dbReference type="Pfam" id="PF12698"/>
    </source>
</evidence>
<name>S0NQE6_9ENTE</name>
<feature type="transmembrane region" description="Helical" evidence="5">
    <location>
        <begin position="706"/>
        <end position="730"/>
    </location>
</feature>
<dbReference type="InterPro" id="IPR051328">
    <property type="entry name" value="T7SS_ABC-Transporter"/>
</dbReference>
<comment type="caution">
    <text evidence="7">The sequence shown here is derived from an EMBL/GenBank/DDBJ whole genome shotgun (WGS) entry which is preliminary data.</text>
</comment>
<feature type="domain" description="ABC-2 type transporter transmembrane" evidence="6">
    <location>
        <begin position="18"/>
        <end position="163"/>
    </location>
</feature>
<sequence length="856" mass="91549">MWKKELQTIARDKKLRIVLIVIACIPLLYAAVFLGSIWDPYAKLDHLKVAVVNEDQHATFQSKDIAIGDTLVNNLQKNDALDFEIVSSQQARKGLEDGTYYMKITIPKTFSKQATTLFEDTPQPMQLAYETNPGRNMVVGTIAESATKSLQESVRKEVTKTYTKALFDQFKTVGSGLVTAGKGAMQVENGTSELAKGAQTLTDNLTRLQASTLAFADGSHTYEQGISTYTAGVSTLNDGAQQVNQGTQALATRIPSLTSGVDRLSQGAQGLNEGVTAYTAGVVKVNAGVATLAQTNPQLVTAVQGLQDGLTTLSEQASTLPTALTSINEKTTTLDDAVQTQLIPLVNQLVDQLQQNTTTIDTQDIRQTTEQLNQTMSTIIMQLDTDQATRLAEQLTQLNTLSDAQQQSVISETTAFLTQLTPLKEQLQTVSQAIGEIQSQLLQLSSAPTSSTLANATALQQGIVRFGDSFTTVNANFTQVAQGAPAVTEALATLTDGSQKLTDGVITYTDSVDQLSAGTAQLVTATPTLLDGSTQLTQGVTQLNNQVPALADGIQRLASGTKKVADGSQQLATNSPALTQGITKLATASTQLADGSQQLAQGSQTLATGGRTLDDGATTLAEKLTSNGQDVTTQATVSDHTIEMFATPVALSKTEYSHVKNYGSGLAPYFLSVALFVGALAFNVIYPMAKAIKKPSKTWELFTSKWILMIVFALSQAVILATVMLFAMKIQHQSIIGFYVMAIFSSLASTSLVTLLNVAFGTIGKGLSMVMLVLQLGSAGGTFPLDVSNSFYQFLHPLFPITYSVMGLRQVISGGMQAHAFSQAVLILGMYLLIFSSFLYLTFWRKLKTNCIETVN</sequence>
<dbReference type="NCBIfam" id="TIGR03057">
    <property type="entry name" value="xxxLxxG_by_4"/>
    <property type="match status" value="5"/>
</dbReference>
<evidence type="ECO:0000256" key="5">
    <source>
        <dbReference type="SAM" id="Phobius"/>
    </source>
</evidence>